<dbReference type="Proteomes" id="UP000030816">
    <property type="component" value="Unassembled WGS sequence"/>
</dbReference>
<organism evidence="2 3">
    <name type="scientific">Metarhizium album (strain ARSEF 1941)</name>
    <dbReference type="NCBI Taxonomy" id="1081103"/>
    <lineage>
        <taxon>Eukaryota</taxon>
        <taxon>Fungi</taxon>
        <taxon>Dikarya</taxon>
        <taxon>Ascomycota</taxon>
        <taxon>Pezizomycotina</taxon>
        <taxon>Sordariomycetes</taxon>
        <taxon>Hypocreomycetidae</taxon>
        <taxon>Hypocreales</taxon>
        <taxon>Clavicipitaceae</taxon>
        <taxon>Metarhizium</taxon>
    </lineage>
</organism>
<dbReference type="STRING" id="1081103.A0A0B2WRT9"/>
<sequence length="439" mass="48657">MCEHCFFVAAARLLGTSAQDMSRRTGIPVPEPKRLGEPGVHGVLYRDMIHAFDKLGLRFRLWQRGSAHRGVVEPPALPPSASPRVVGVAYQRPVGGHAVVATNPGTPYRRYMDCQAPVHRRDVTAAVGDSRVTAMFYVDKKASTGEMFNNQPQAVERMEVEEADAHLPNVDEPVEVVRDDELNKPSRREFDGLNCPALLATLPGTARNLEAKRSAEDGNLLRTRADGECEKARTLAKRLKERDEPTTPVDAEGARSPEGEGEPTPKQVQKAQSRECPKDALVQAARALDAGTASRQRKHLLDITKELARGTAFDLSKLAKAVNDEFIAHVNDDNLIKNYPDPSPWAASASAAVSVPMSSLPDDRYSMARAEMREVGKHLARSPPPLPRATCRLHPRQVVRRCKDERQDEVYRRNPWPVAPTAPLGDERTRAGRLRILWR</sequence>
<dbReference type="HOGENOM" id="CLU_624157_0_0_1"/>
<keyword evidence="3" id="KW-1185">Reference proteome</keyword>
<dbReference type="RefSeq" id="XP_040677410.1">
    <property type="nucleotide sequence ID" value="XM_040824431.1"/>
</dbReference>
<dbReference type="GeneID" id="63740088"/>
<evidence type="ECO:0000313" key="3">
    <source>
        <dbReference type="Proteomes" id="UP000030816"/>
    </source>
</evidence>
<name>A0A0B2WRT9_METAS</name>
<reference evidence="2 3" key="1">
    <citation type="journal article" date="2014" name="Proc. Natl. Acad. Sci. U.S.A.">
        <title>Trajectory and genomic determinants of fungal-pathogen speciation and host adaptation.</title>
        <authorList>
            <person name="Hu X."/>
            <person name="Xiao G."/>
            <person name="Zheng P."/>
            <person name="Shang Y."/>
            <person name="Su Y."/>
            <person name="Zhang X."/>
            <person name="Liu X."/>
            <person name="Zhan S."/>
            <person name="St Leger R.J."/>
            <person name="Wang C."/>
        </authorList>
    </citation>
    <scope>NUCLEOTIDE SEQUENCE [LARGE SCALE GENOMIC DNA]</scope>
    <source>
        <strain evidence="2 3">ARSEF 1941</strain>
    </source>
</reference>
<evidence type="ECO:0000256" key="1">
    <source>
        <dbReference type="SAM" id="MobiDB-lite"/>
    </source>
</evidence>
<dbReference type="OrthoDB" id="3250447at2759"/>
<proteinExistence type="predicted"/>
<dbReference type="EMBL" id="AZHE01000015">
    <property type="protein sequence ID" value="KHN96344.1"/>
    <property type="molecule type" value="Genomic_DNA"/>
</dbReference>
<comment type="caution">
    <text evidence="2">The sequence shown here is derived from an EMBL/GenBank/DDBJ whole genome shotgun (WGS) entry which is preliminary data.</text>
</comment>
<protein>
    <submittedName>
        <fullName evidence="2">Uncharacterized protein</fullName>
    </submittedName>
</protein>
<evidence type="ECO:0000313" key="2">
    <source>
        <dbReference type="EMBL" id="KHN96344.1"/>
    </source>
</evidence>
<gene>
    <name evidence="2" type="ORF">MAM_05633</name>
</gene>
<feature type="region of interest" description="Disordered" evidence="1">
    <location>
        <begin position="237"/>
        <end position="276"/>
    </location>
</feature>
<accession>A0A0B2WRT9</accession>
<dbReference type="AlphaFoldDB" id="A0A0B2WRT9"/>